<name>A0A1F7YVF1_9BACT</name>
<dbReference type="EMBL" id="MGGP01000029">
    <property type="protein sequence ID" value="OGM31184.1"/>
    <property type="molecule type" value="Genomic_DNA"/>
</dbReference>
<evidence type="ECO:0000313" key="2">
    <source>
        <dbReference type="Proteomes" id="UP000178870"/>
    </source>
</evidence>
<organism evidence="1 2">
    <name type="scientific">Candidatus Woesebacteria bacterium RIFCSPHIGHO2_01_FULL_44_21</name>
    <dbReference type="NCBI Taxonomy" id="1802503"/>
    <lineage>
        <taxon>Bacteria</taxon>
        <taxon>Candidatus Woeseibacteriota</taxon>
    </lineage>
</organism>
<gene>
    <name evidence="1" type="ORF">A2803_01775</name>
</gene>
<comment type="caution">
    <text evidence="1">The sequence shown here is derived from an EMBL/GenBank/DDBJ whole genome shotgun (WGS) entry which is preliminary data.</text>
</comment>
<proteinExistence type="predicted"/>
<reference evidence="1 2" key="1">
    <citation type="journal article" date="2016" name="Nat. Commun.">
        <title>Thousands of microbial genomes shed light on interconnected biogeochemical processes in an aquifer system.</title>
        <authorList>
            <person name="Anantharaman K."/>
            <person name="Brown C.T."/>
            <person name="Hug L.A."/>
            <person name="Sharon I."/>
            <person name="Castelle C.J."/>
            <person name="Probst A.J."/>
            <person name="Thomas B.C."/>
            <person name="Singh A."/>
            <person name="Wilkins M.J."/>
            <person name="Karaoz U."/>
            <person name="Brodie E.L."/>
            <person name="Williams K.H."/>
            <person name="Hubbard S.S."/>
            <person name="Banfield J.F."/>
        </authorList>
    </citation>
    <scope>NUCLEOTIDE SEQUENCE [LARGE SCALE GENOMIC DNA]</scope>
</reference>
<evidence type="ECO:0000313" key="1">
    <source>
        <dbReference type="EMBL" id="OGM31184.1"/>
    </source>
</evidence>
<dbReference type="AlphaFoldDB" id="A0A1F7YVF1"/>
<sequence>MNIGPGGERDFEFDAPAEFETLFNETFGPKSKYALEALLEWSKRESGKFEGQAVLEIPNQNLDGISVFFVISPGEERFQVISGRLTEDGELYSDSAAFLKSDDFNNFAVGREDGVEHVTFYSMDRSKALRIRETGSFQFYDSLPSKIGGRGRRG</sequence>
<dbReference type="Proteomes" id="UP000178870">
    <property type="component" value="Unassembled WGS sequence"/>
</dbReference>
<protein>
    <submittedName>
        <fullName evidence="1">Uncharacterized protein</fullName>
    </submittedName>
</protein>
<accession>A0A1F7YVF1</accession>